<proteinExistence type="inferred from homology"/>
<dbReference type="Proteomes" id="UP000053424">
    <property type="component" value="Unassembled WGS sequence"/>
</dbReference>
<sequence>MVRIIIKGGVWKNTEDEVLKAAIAKYGKNQWARISSLLVRKTPKQCKARWYEWLDPSIKKTEWSKVEDEKLLHLAKLMPTQWRTIAPIVGRTATQCYDRYQKLLDEAEAKENEDLGLSGPSGDSGPGADDIRRLRPGEIDPDPETKPARPDPIDMDEDEKEMLSEARARLANTQGKKAKRKARERQLEEARRLAVLQKKRELKAAGIIMRHKTKKKGMDYNADIPFEKKPAAGFYDTAEEQARVAAAPVGQTLRRLENKRKPEEEEAERKKRQRKNAPGKEGETASHQTKFIAARDAQIQKLKEAESIGRRRKLALPTAQVGETELEDIVKIGQAGENAKALVGGGSDASGRLLSDYEGLEAARMARTPRTAPQQDTVMMEARNLRNMTIAQTPLLGDENTPLHMGPGGGSGFEGATPRHQVAFTPNPLATPMREGSLDVSATPRLASATPLRTPLRDNLSINPEEYSVLGGTPRDQRLRASSAKRALKTGFLSLPKPENNFELLVPDEEDNETSETNGQKILEDAADRDAEIKRRQDEEERKSLARKSQAVRLGLPRPSNVDISSLMDALNMDVEEPEIQLAQKLVDAELVQLLQHDSIMYPLPGTTRSGSSTSTYVPPDDQALEAAKSEIHAELASLVGFPSANTTQLREGLLKLSKTEAVSPDHYWASLRNNLVYDVSSTGWVERAGLDIERRITGYSALLSDNRDVMTKEASKTAKLEKKLGVTLGGYQQRAQAIVKRITTAFEEMRKSKIEYETFARLRGNESAAGPRRLASLQEEVEKLEHRERMLQMRYAELSVEKQDSEARVSVLEEKLMADAEAYNDAQLAATEG</sequence>
<evidence type="ECO:0000256" key="9">
    <source>
        <dbReference type="ARBA" id="ARBA00069095"/>
    </source>
</evidence>
<dbReference type="GO" id="GO:0005681">
    <property type="term" value="C:spliceosomal complex"/>
    <property type="evidence" value="ECO:0007669"/>
    <property type="project" value="UniProtKB-KW"/>
</dbReference>
<feature type="region of interest" description="Disordered" evidence="11">
    <location>
        <begin position="507"/>
        <end position="529"/>
    </location>
</feature>
<name>A0A0C3CJT0_HEBCY</name>
<dbReference type="InterPro" id="IPR001005">
    <property type="entry name" value="SANT/Myb"/>
</dbReference>
<keyword evidence="10" id="KW-0175">Coiled coil</keyword>
<feature type="coiled-coil region" evidence="10">
    <location>
        <begin position="775"/>
        <end position="816"/>
    </location>
</feature>
<dbReference type="InterPro" id="IPR047240">
    <property type="entry name" value="SANT_CDC5L_II"/>
</dbReference>
<evidence type="ECO:0000256" key="6">
    <source>
        <dbReference type="ARBA" id="ARBA00023187"/>
    </source>
</evidence>
<dbReference type="SMART" id="SM00717">
    <property type="entry name" value="SANT"/>
    <property type="match status" value="2"/>
</dbReference>
<evidence type="ECO:0000256" key="5">
    <source>
        <dbReference type="ARBA" id="ARBA00023125"/>
    </source>
</evidence>
<evidence type="ECO:0000256" key="1">
    <source>
        <dbReference type="ARBA" id="ARBA00010506"/>
    </source>
</evidence>
<feature type="domain" description="HTH myb-type" evidence="13">
    <location>
        <begin position="59"/>
        <end position="108"/>
    </location>
</feature>
<keyword evidence="6" id="KW-0508">mRNA splicing</keyword>
<feature type="compositionally biased region" description="Low complexity" evidence="11">
    <location>
        <begin position="115"/>
        <end position="127"/>
    </location>
</feature>
<feature type="domain" description="Myb-like" evidence="12">
    <location>
        <begin position="55"/>
        <end position="104"/>
    </location>
</feature>
<reference evidence="15" key="2">
    <citation type="submission" date="2015-01" db="EMBL/GenBank/DDBJ databases">
        <title>Evolutionary Origins and Diversification of the Mycorrhizal Mutualists.</title>
        <authorList>
            <consortium name="DOE Joint Genome Institute"/>
            <consortium name="Mycorrhizal Genomics Consortium"/>
            <person name="Kohler A."/>
            <person name="Kuo A."/>
            <person name="Nagy L.G."/>
            <person name="Floudas D."/>
            <person name="Copeland A."/>
            <person name="Barry K.W."/>
            <person name="Cichocki N."/>
            <person name="Veneault-Fourrey C."/>
            <person name="LaButti K."/>
            <person name="Lindquist E.A."/>
            <person name="Lipzen A."/>
            <person name="Lundell T."/>
            <person name="Morin E."/>
            <person name="Murat C."/>
            <person name="Riley R."/>
            <person name="Ohm R."/>
            <person name="Sun H."/>
            <person name="Tunlid A."/>
            <person name="Henrissat B."/>
            <person name="Grigoriev I.V."/>
            <person name="Hibbett D.S."/>
            <person name="Martin F."/>
        </authorList>
    </citation>
    <scope>NUCLEOTIDE SEQUENCE [LARGE SCALE GENOMIC DNA]</scope>
    <source>
        <strain evidence="15">h7</strain>
    </source>
</reference>
<gene>
    <name evidence="14" type="ORF">M413DRAFT_91509</name>
</gene>
<evidence type="ECO:0000256" key="8">
    <source>
        <dbReference type="ARBA" id="ARBA00034837"/>
    </source>
</evidence>
<dbReference type="EMBL" id="KN831768">
    <property type="protein sequence ID" value="KIM48980.1"/>
    <property type="molecule type" value="Genomic_DNA"/>
</dbReference>
<feature type="compositionally biased region" description="Basic and acidic residues" evidence="11">
    <location>
        <begin position="254"/>
        <end position="269"/>
    </location>
</feature>
<keyword evidence="4" id="KW-0677">Repeat</keyword>
<dbReference type="PROSITE" id="PS51294">
    <property type="entry name" value="HTH_MYB"/>
    <property type="match status" value="2"/>
</dbReference>
<evidence type="ECO:0000259" key="13">
    <source>
        <dbReference type="PROSITE" id="PS51294"/>
    </source>
</evidence>
<evidence type="ECO:0000259" key="12">
    <source>
        <dbReference type="PROSITE" id="PS50090"/>
    </source>
</evidence>
<evidence type="ECO:0000256" key="2">
    <source>
        <dbReference type="ARBA" id="ARBA00022664"/>
    </source>
</evidence>
<keyword evidence="7" id="KW-0539">Nucleus</keyword>
<feature type="compositionally biased region" description="Basic and acidic residues" evidence="11">
    <location>
        <begin position="129"/>
        <end position="152"/>
    </location>
</feature>
<dbReference type="InterPro" id="IPR021786">
    <property type="entry name" value="Cdc5p/Cef1_C"/>
</dbReference>
<dbReference type="GO" id="GO:0000974">
    <property type="term" value="C:Prp19 complex"/>
    <property type="evidence" value="ECO:0007669"/>
    <property type="project" value="InterPro"/>
</dbReference>
<evidence type="ECO:0000313" key="14">
    <source>
        <dbReference type="EMBL" id="KIM48980.1"/>
    </source>
</evidence>
<dbReference type="FunFam" id="1.10.10.60:FF:000021">
    <property type="entry name" value="CDC5 cell division cycle 5-like"/>
    <property type="match status" value="1"/>
</dbReference>
<feature type="domain" description="Myb-like" evidence="12">
    <location>
        <begin position="3"/>
        <end position="54"/>
    </location>
</feature>
<dbReference type="HOGENOM" id="CLU_009082_0_0_1"/>
<feature type="domain" description="HTH myb-type" evidence="13">
    <location>
        <begin position="3"/>
        <end position="58"/>
    </location>
</feature>
<organism evidence="14 15">
    <name type="scientific">Hebeloma cylindrosporum</name>
    <dbReference type="NCBI Taxonomy" id="76867"/>
    <lineage>
        <taxon>Eukaryota</taxon>
        <taxon>Fungi</taxon>
        <taxon>Dikarya</taxon>
        <taxon>Basidiomycota</taxon>
        <taxon>Agaricomycotina</taxon>
        <taxon>Agaricomycetes</taxon>
        <taxon>Agaricomycetidae</taxon>
        <taxon>Agaricales</taxon>
        <taxon>Agaricineae</taxon>
        <taxon>Hymenogastraceae</taxon>
        <taxon>Hebeloma</taxon>
    </lineage>
</organism>
<dbReference type="PROSITE" id="PS50090">
    <property type="entry name" value="MYB_LIKE"/>
    <property type="match status" value="2"/>
</dbReference>
<dbReference type="SUPFAM" id="SSF46689">
    <property type="entry name" value="Homeodomain-like"/>
    <property type="match status" value="1"/>
</dbReference>
<dbReference type="GO" id="GO:0003677">
    <property type="term" value="F:DNA binding"/>
    <property type="evidence" value="ECO:0007669"/>
    <property type="project" value="UniProtKB-KW"/>
</dbReference>
<evidence type="ECO:0000256" key="4">
    <source>
        <dbReference type="ARBA" id="ARBA00022737"/>
    </source>
</evidence>
<evidence type="ECO:0000256" key="3">
    <source>
        <dbReference type="ARBA" id="ARBA00022728"/>
    </source>
</evidence>
<protein>
    <recommendedName>
        <fullName evidence="8">Pre-mRNA-splicing factor CEF1</fullName>
    </recommendedName>
    <alternativeName>
        <fullName evidence="9">Pre-mRNA-splicing factor cef1</fullName>
    </alternativeName>
</protein>
<evidence type="ECO:0000256" key="10">
    <source>
        <dbReference type="SAM" id="Coils"/>
    </source>
</evidence>
<reference evidence="14 15" key="1">
    <citation type="submission" date="2014-04" db="EMBL/GenBank/DDBJ databases">
        <authorList>
            <consortium name="DOE Joint Genome Institute"/>
            <person name="Kuo A."/>
            <person name="Gay G."/>
            <person name="Dore J."/>
            <person name="Kohler A."/>
            <person name="Nagy L.G."/>
            <person name="Floudas D."/>
            <person name="Copeland A."/>
            <person name="Barry K.W."/>
            <person name="Cichocki N."/>
            <person name="Veneault-Fourrey C."/>
            <person name="LaButti K."/>
            <person name="Lindquist E.A."/>
            <person name="Lipzen A."/>
            <person name="Lundell T."/>
            <person name="Morin E."/>
            <person name="Murat C."/>
            <person name="Sun H."/>
            <person name="Tunlid A."/>
            <person name="Henrissat B."/>
            <person name="Grigoriev I.V."/>
            <person name="Hibbett D.S."/>
            <person name="Martin F."/>
            <person name="Nordberg H.P."/>
            <person name="Cantor M.N."/>
            <person name="Hua S.X."/>
        </authorList>
    </citation>
    <scope>NUCLEOTIDE SEQUENCE [LARGE SCALE GENOMIC DNA]</scope>
    <source>
        <strain evidence="15">h7</strain>
    </source>
</reference>
<evidence type="ECO:0000313" key="15">
    <source>
        <dbReference type="Proteomes" id="UP000053424"/>
    </source>
</evidence>
<feature type="region of interest" description="Disordered" evidence="11">
    <location>
        <begin position="111"/>
        <end position="162"/>
    </location>
</feature>
<keyword evidence="15" id="KW-1185">Reference proteome</keyword>
<dbReference type="Pfam" id="PF11831">
    <property type="entry name" value="Myb_Cef"/>
    <property type="match status" value="1"/>
</dbReference>
<dbReference type="CDD" id="cd00167">
    <property type="entry name" value="SANT"/>
    <property type="match status" value="1"/>
</dbReference>
<dbReference type="Gene3D" id="1.10.10.60">
    <property type="entry name" value="Homeodomain-like"/>
    <property type="match status" value="2"/>
</dbReference>
<dbReference type="CDD" id="cd11659">
    <property type="entry name" value="SANT_CDC5_II"/>
    <property type="match status" value="1"/>
</dbReference>
<evidence type="ECO:0000256" key="7">
    <source>
        <dbReference type="ARBA" id="ARBA00023242"/>
    </source>
</evidence>
<keyword evidence="5" id="KW-0238">DNA-binding</keyword>
<evidence type="ECO:0000256" key="11">
    <source>
        <dbReference type="SAM" id="MobiDB-lite"/>
    </source>
</evidence>
<keyword evidence="2" id="KW-0507">mRNA processing</keyword>
<dbReference type="PANTHER" id="PTHR45885">
    <property type="entry name" value="CELL DIVISION CYCLE 5-LIKE PROTEIN"/>
    <property type="match status" value="1"/>
</dbReference>
<dbReference type="InterPro" id="IPR009057">
    <property type="entry name" value="Homeodomain-like_sf"/>
</dbReference>
<dbReference type="Pfam" id="PF00249">
    <property type="entry name" value="Myb_DNA-binding"/>
    <property type="match status" value="2"/>
</dbReference>
<dbReference type="GO" id="GO:0000398">
    <property type="term" value="P:mRNA splicing, via spliceosome"/>
    <property type="evidence" value="ECO:0007669"/>
    <property type="project" value="InterPro"/>
</dbReference>
<dbReference type="InterPro" id="IPR017930">
    <property type="entry name" value="Myb_dom"/>
</dbReference>
<dbReference type="InterPro" id="IPR047242">
    <property type="entry name" value="CDC5L/Cef1"/>
</dbReference>
<dbReference type="STRING" id="686832.A0A0C3CJT0"/>
<dbReference type="AlphaFoldDB" id="A0A0C3CJT0"/>
<dbReference type="PANTHER" id="PTHR45885:SF1">
    <property type="entry name" value="CELL DIVISION CYCLE 5-LIKE PROTEIN"/>
    <property type="match status" value="1"/>
</dbReference>
<keyword evidence="3" id="KW-0747">Spliceosome</keyword>
<comment type="similarity">
    <text evidence="1">Belongs to the CEF1 family.</text>
</comment>
<accession>A0A0C3CJT0</accession>
<feature type="region of interest" description="Disordered" evidence="11">
    <location>
        <begin position="246"/>
        <end position="289"/>
    </location>
</feature>
<dbReference type="OrthoDB" id="1410009at2759"/>